<sequence length="147" mass="16208">MTYHHAEQAVIAWADAADVSDLKSTARAALSALAALIGDKDYPLTKEAHVSLRAVAADFPTATSDEIATWLESIDEGDRDPGNMEPEPFFFLAALNHYSNFLASHDSDHCVDVLILLLDAVDHYDDDPQLMAGYLELEFLVREYAQP</sequence>
<gene>
    <name evidence="1" type="ORF">CMUST_10215</name>
</gene>
<dbReference type="Proteomes" id="UP000035199">
    <property type="component" value="Chromosome"/>
</dbReference>
<reference evidence="1 2" key="1">
    <citation type="journal article" date="2015" name="Genome Announc.">
        <title>Complete Genome Sequence of the Type Strain Corynebacterium mustelae DSM 45274, Isolated from Various Tissues of a Male Ferret with Lethal Sepsis.</title>
        <authorList>
            <person name="Ruckert C."/>
            <person name="Eimer J."/>
            <person name="Winkler A."/>
            <person name="Tauch A."/>
        </authorList>
    </citation>
    <scope>NUCLEOTIDE SEQUENCE [LARGE SCALE GENOMIC DNA]</scope>
    <source>
        <strain evidence="1 2">DSM 45274</strain>
    </source>
</reference>
<reference evidence="2" key="2">
    <citation type="submission" date="2015-05" db="EMBL/GenBank/DDBJ databases">
        <title>Complete genome sequence of Corynebacterium mustelae DSM 45274, isolated from various tissues of a male ferret with lethal sepsis.</title>
        <authorList>
            <person name="Ruckert C."/>
            <person name="Albersmeier A."/>
            <person name="Winkler A."/>
            <person name="Tauch A."/>
        </authorList>
    </citation>
    <scope>NUCLEOTIDE SEQUENCE [LARGE SCALE GENOMIC DNA]</scope>
    <source>
        <strain evidence="2">DSM 45274</strain>
    </source>
</reference>
<name>A0A0G3GYW6_9CORY</name>
<proteinExistence type="predicted"/>
<keyword evidence="2" id="KW-1185">Reference proteome</keyword>
<dbReference type="AlphaFoldDB" id="A0A0G3GYW6"/>
<protein>
    <submittedName>
        <fullName evidence="1">Uncharacterized protein</fullName>
    </submittedName>
</protein>
<dbReference type="EMBL" id="CP011542">
    <property type="protein sequence ID" value="AKK06359.1"/>
    <property type="molecule type" value="Genomic_DNA"/>
</dbReference>
<dbReference type="RefSeq" id="WP_047262401.1">
    <property type="nucleotide sequence ID" value="NZ_CP011542.1"/>
</dbReference>
<evidence type="ECO:0000313" key="2">
    <source>
        <dbReference type="Proteomes" id="UP000035199"/>
    </source>
</evidence>
<dbReference type="STRING" id="571915.CMUST_10215"/>
<dbReference type="KEGG" id="cmv:CMUST_10215"/>
<organism evidence="1 2">
    <name type="scientific">Corynebacterium mustelae</name>
    <dbReference type="NCBI Taxonomy" id="571915"/>
    <lineage>
        <taxon>Bacteria</taxon>
        <taxon>Bacillati</taxon>
        <taxon>Actinomycetota</taxon>
        <taxon>Actinomycetes</taxon>
        <taxon>Mycobacteriales</taxon>
        <taxon>Corynebacteriaceae</taxon>
        <taxon>Corynebacterium</taxon>
    </lineage>
</organism>
<dbReference type="PATRIC" id="fig|571915.4.peg.2168"/>
<accession>A0A0G3GYW6</accession>
<evidence type="ECO:0000313" key="1">
    <source>
        <dbReference type="EMBL" id="AKK06359.1"/>
    </source>
</evidence>